<evidence type="ECO:0000256" key="3">
    <source>
        <dbReference type="ARBA" id="ARBA00022723"/>
    </source>
</evidence>
<dbReference type="PANTHER" id="PTHR19288:SF46">
    <property type="entry name" value="HALOACID DEHALOGENASE-LIKE HYDROLASE DOMAIN-CONTAINING PROTEIN 2"/>
    <property type="match status" value="1"/>
</dbReference>
<reference evidence="7 8" key="1">
    <citation type="submission" date="2017-06" db="EMBL/GenBank/DDBJ databases">
        <title>A platform for efficient transgenesis in Macrostomum lignano, a flatworm model organism for stem cell research.</title>
        <authorList>
            <person name="Berezikov E."/>
        </authorList>
    </citation>
    <scope>NUCLEOTIDE SEQUENCE [LARGE SCALE GENOMIC DNA]</scope>
    <source>
        <strain evidence="7">DV1</strain>
        <tissue evidence="7">Whole organism</tissue>
    </source>
</reference>
<comment type="similarity">
    <text evidence="2">Belongs to the HAD-like hydrolase superfamily.</text>
</comment>
<dbReference type="AlphaFoldDB" id="A0A267F0Z3"/>
<evidence type="ECO:0000313" key="6">
    <source>
        <dbReference type="EMBL" id="PAA61599.1"/>
    </source>
</evidence>
<sequence length="266" mass="28013">IKMFAGVRRILFDLSGTLHIENQLLPGALEALAEAKAAGLAVDFVSNTSKEGRSDLLSRLASLGIEPEPGRLHTSLSVTADAANRLGLRRPLLLLSESAAADFQVEPGGADFDSVVVGLAPDKLNYQDLSRAMRLLLDRPEAPLLAAHRGRYLRSGDGLLRLGPGPFVTALEFACGRSAQAFGKPTPAFFESVLGADAAAPACAVMIGDDAEDDAAGAVRSGLRAILVRTGKYRAGDEARADCEAPPTAVCDTALDAVRLILRDRR</sequence>
<evidence type="ECO:0000256" key="5">
    <source>
        <dbReference type="ARBA" id="ARBA00039666"/>
    </source>
</evidence>
<proteinExistence type="inferred from homology"/>
<dbReference type="GO" id="GO:0046872">
    <property type="term" value="F:metal ion binding"/>
    <property type="evidence" value="ECO:0007669"/>
    <property type="project" value="UniProtKB-KW"/>
</dbReference>
<dbReference type="OrthoDB" id="426235at2759"/>
<dbReference type="PANTHER" id="PTHR19288">
    <property type="entry name" value="4-NITROPHENYLPHOSPHATASE-RELATED"/>
    <property type="match status" value="1"/>
</dbReference>
<dbReference type="InterPro" id="IPR023214">
    <property type="entry name" value="HAD_sf"/>
</dbReference>
<name>A0A267F0Z3_9PLAT</name>
<keyword evidence="3" id="KW-0479">Metal-binding</keyword>
<evidence type="ECO:0000313" key="8">
    <source>
        <dbReference type="Proteomes" id="UP000215902"/>
    </source>
</evidence>
<keyword evidence="8" id="KW-1185">Reference proteome</keyword>
<keyword evidence="4" id="KW-0460">Magnesium</keyword>
<dbReference type="Pfam" id="PF13344">
    <property type="entry name" value="Hydrolase_6"/>
    <property type="match status" value="1"/>
</dbReference>
<dbReference type="InterPro" id="IPR006355">
    <property type="entry name" value="LHPP/HDHD2"/>
</dbReference>
<protein>
    <recommendedName>
        <fullName evidence="5">Haloacid dehalogenase-like hydrolase domain-containing protein 2</fullName>
    </recommendedName>
</protein>
<dbReference type="Gene3D" id="3.40.50.1000">
    <property type="entry name" value="HAD superfamily/HAD-like"/>
    <property type="match status" value="2"/>
</dbReference>
<dbReference type="STRING" id="282301.A0A267F0Z3"/>
<comment type="cofactor">
    <cofactor evidence="1">
        <name>Mg(2+)</name>
        <dbReference type="ChEBI" id="CHEBI:18420"/>
    </cofactor>
</comment>
<dbReference type="Pfam" id="PF13242">
    <property type="entry name" value="Hydrolase_like"/>
    <property type="match status" value="1"/>
</dbReference>
<dbReference type="SUPFAM" id="SSF56784">
    <property type="entry name" value="HAD-like"/>
    <property type="match status" value="1"/>
</dbReference>
<dbReference type="InterPro" id="IPR036412">
    <property type="entry name" value="HAD-like_sf"/>
</dbReference>
<accession>A0A267F0Z3</accession>
<comment type="caution">
    <text evidence="7">The sequence shown here is derived from an EMBL/GenBank/DDBJ whole genome shotgun (WGS) entry which is preliminary data.</text>
</comment>
<evidence type="ECO:0000313" key="7">
    <source>
        <dbReference type="EMBL" id="PAA66682.1"/>
    </source>
</evidence>
<feature type="non-terminal residue" evidence="7">
    <location>
        <position position="1"/>
    </location>
</feature>
<evidence type="ECO:0000256" key="2">
    <source>
        <dbReference type="ARBA" id="ARBA00007958"/>
    </source>
</evidence>
<dbReference type="EMBL" id="NIVC01001541">
    <property type="protein sequence ID" value="PAA66682.1"/>
    <property type="molecule type" value="Genomic_DNA"/>
</dbReference>
<dbReference type="GO" id="GO:0005737">
    <property type="term" value="C:cytoplasm"/>
    <property type="evidence" value="ECO:0007669"/>
    <property type="project" value="TreeGrafter"/>
</dbReference>
<dbReference type="EMBL" id="NIVC01002015">
    <property type="protein sequence ID" value="PAA61599.1"/>
    <property type="molecule type" value="Genomic_DNA"/>
</dbReference>
<gene>
    <name evidence="7" type="ORF">BOX15_Mlig009447g1</name>
    <name evidence="6" type="ORF">BOX15_Mlig009447g2</name>
</gene>
<dbReference type="Proteomes" id="UP000215902">
    <property type="component" value="Unassembled WGS sequence"/>
</dbReference>
<dbReference type="NCBIfam" id="TIGR01458">
    <property type="entry name" value="HAD-SF-IIA-hyp3"/>
    <property type="match status" value="1"/>
</dbReference>
<evidence type="ECO:0000256" key="4">
    <source>
        <dbReference type="ARBA" id="ARBA00022842"/>
    </source>
</evidence>
<dbReference type="GO" id="GO:0016791">
    <property type="term" value="F:phosphatase activity"/>
    <property type="evidence" value="ECO:0007669"/>
    <property type="project" value="InterPro"/>
</dbReference>
<evidence type="ECO:0000256" key="1">
    <source>
        <dbReference type="ARBA" id="ARBA00001946"/>
    </source>
</evidence>
<dbReference type="InterPro" id="IPR006357">
    <property type="entry name" value="HAD-SF_hydro_IIA"/>
</dbReference>
<organism evidence="7 8">
    <name type="scientific">Macrostomum lignano</name>
    <dbReference type="NCBI Taxonomy" id="282301"/>
    <lineage>
        <taxon>Eukaryota</taxon>
        <taxon>Metazoa</taxon>
        <taxon>Spiralia</taxon>
        <taxon>Lophotrochozoa</taxon>
        <taxon>Platyhelminthes</taxon>
        <taxon>Rhabditophora</taxon>
        <taxon>Macrostomorpha</taxon>
        <taxon>Macrostomida</taxon>
        <taxon>Macrostomidae</taxon>
        <taxon>Macrostomum</taxon>
    </lineage>
</organism>